<keyword evidence="5 10" id="KW-0812">Transmembrane</keyword>
<evidence type="ECO:0000256" key="4">
    <source>
        <dbReference type="ARBA" id="ARBA00022475"/>
    </source>
</evidence>
<evidence type="ECO:0000256" key="1">
    <source>
        <dbReference type="ARBA" id="ARBA00004651"/>
    </source>
</evidence>
<name>A0A151B438_9CLOT</name>
<feature type="transmembrane region" description="Helical" evidence="10">
    <location>
        <begin position="53"/>
        <end position="74"/>
    </location>
</feature>
<dbReference type="PANTHER" id="PTHR34182:SF1">
    <property type="entry name" value="PROTEIN-EXPORT MEMBRANE PROTEIN SECG"/>
    <property type="match status" value="1"/>
</dbReference>
<keyword evidence="8 10" id="KW-0811">Translocation</keyword>
<dbReference type="RefSeq" id="WP_066824515.1">
    <property type="nucleotide sequence ID" value="NZ_LTBA01000012.1"/>
</dbReference>
<keyword evidence="3 10" id="KW-0813">Transport</keyword>
<dbReference type="GO" id="GO:0015450">
    <property type="term" value="F:protein-transporting ATPase activity"/>
    <property type="evidence" value="ECO:0007669"/>
    <property type="project" value="UniProtKB-UniRule"/>
</dbReference>
<keyword evidence="9 10" id="KW-0472">Membrane</keyword>
<dbReference type="OrthoDB" id="1708246at2"/>
<dbReference type="PRINTS" id="PR01651">
    <property type="entry name" value="SECGEXPORT"/>
</dbReference>
<keyword evidence="7 10" id="KW-1133">Transmembrane helix</keyword>
<evidence type="ECO:0000256" key="2">
    <source>
        <dbReference type="ARBA" id="ARBA00008445"/>
    </source>
</evidence>
<evidence type="ECO:0000256" key="5">
    <source>
        <dbReference type="ARBA" id="ARBA00022692"/>
    </source>
</evidence>
<dbReference type="STRING" id="1121338.CLTEP_13980"/>
<evidence type="ECO:0000256" key="3">
    <source>
        <dbReference type="ARBA" id="ARBA00022448"/>
    </source>
</evidence>
<dbReference type="NCBIfam" id="TIGR00810">
    <property type="entry name" value="secG"/>
    <property type="match status" value="1"/>
</dbReference>
<dbReference type="Proteomes" id="UP000075531">
    <property type="component" value="Unassembled WGS sequence"/>
</dbReference>
<proteinExistence type="inferred from homology"/>
<dbReference type="GO" id="GO:0065002">
    <property type="term" value="P:intracellular protein transmembrane transport"/>
    <property type="evidence" value="ECO:0007669"/>
    <property type="project" value="TreeGrafter"/>
</dbReference>
<keyword evidence="4 10" id="KW-1003">Cell membrane</keyword>
<dbReference type="EMBL" id="LTBA01000012">
    <property type="protein sequence ID" value="KYH34678.1"/>
    <property type="molecule type" value="Genomic_DNA"/>
</dbReference>
<protein>
    <recommendedName>
        <fullName evidence="10">Protein-export membrane protein SecG</fullName>
    </recommendedName>
</protein>
<dbReference type="GO" id="GO:0043952">
    <property type="term" value="P:protein transport by the Sec complex"/>
    <property type="evidence" value="ECO:0007669"/>
    <property type="project" value="TreeGrafter"/>
</dbReference>
<keyword evidence="12" id="KW-1185">Reference proteome</keyword>
<organism evidence="11 12">
    <name type="scientific">Clostridium tepidiprofundi DSM 19306</name>
    <dbReference type="NCBI Taxonomy" id="1121338"/>
    <lineage>
        <taxon>Bacteria</taxon>
        <taxon>Bacillati</taxon>
        <taxon>Bacillota</taxon>
        <taxon>Clostridia</taxon>
        <taxon>Eubacteriales</taxon>
        <taxon>Clostridiaceae</taxon>
        <taxon>Clostridium</taxon>
    </lineage>
</organism>
<comment type="subcellular location">
    <subcellularLocation>
        <location evidence="1 10">Cell membrane</location>
        <topology evidence="1 10">Multi-pass membrane protein</topology>
    </subcellularLocation>
</comment>
<comment type="similarity">
    <text evidence="2 10">Belongs to the SecG family.</text>
</comment>
<dbReference type="PANTHER" id="PTHR34182">
    <property type="entry name" value="PROTEIN-EXPORT MEMBRANE PROTEIN SECG"/>
    <property type="match status" value="1"/>
</dbReference>
<accession>A0A151B438</accession>
<dbReference type="Pfam" id="PF03840">
    <property type="entry name" value="SecG"/>
    <property type="match status" value="1"/>
</dbReference>
<evidence type="ECO:0000256" key="10">
    <source>
        <dbReference type="RuleBase" id="RU365087"/>
    </source>
</evidence>
<dbReference type="GO" id="GO:0005886">
    <property type="term" value="C:plasma membrane"/>
    <property type="evidence" value="ECO:0007669"/>
    <property type="project" value="UniProtKB-SubCell"/>
</dbReference>
<reference evidence="11 12" key="1">
    <citation type="submission" date="2016-02" db="EMBL/GenBank/DDBJ databases">
        <title>Genome sequence of Clostridium tepidiprofundi DSM 19306.</title>
        <authorList>
            <person name="Poehlein A."/>
            <person name="Daniel R."/>
        </authorList>
    </citation>
    <scope>NUCLEOTIDE SEQUENCE [LARGE SCALE GENOMIC DNA]</scope>
    <source>
        <strain evidence="11 12">DSM 19306</strain>
    </source>
</reference>
<gene>
    <name evidence="11" type="ORF">CLTEP_13980</name>
</gene>
<comment type="caution">
    <text evidence="11">The sequence shown here is derived from an EMBL/GenBank/DDBJ whole genome shotgun (WGS) entry which is preliminary data.</text>
</comment>
<dbReference type="AlphaFoldDB" id="A0A151B438"/>
<evidence type="ECO:0000256" key="9">
    <source>
        <dbReference type="ARBA" id="ARBA00023136"/>
    </source>
</evidence>
<evidence type="ECO:0000256" key="8">
    <source>
        <dbReference type="ARBA" id="ARBA00023010"/>
    </source>
</evidence>
<dbReference type="InterPro" id="IPR004692">
    <property type="entry name" value="SecG"/>
</dbReference>
<evidence type="ECO:0000256" key="7">
    <source>
        <dbReference type="ARBA" id="ARBA00022989"/>
    </source>
</evidence>
<comment type="caution">
    <text evidence="10">Lacks conserved residue(s) required for the propagation of feature annotation.</text>
</comment>
<dbReference type="GO" id="GO:0009306">
    <property type="term" value="P:protein secretion"/>
    <property type="evidence" value="ECO:0007669"/>
    <property type="project" value="UniProtKB-UniRule"/>
</dbReference>
<dbReference type="PATRIC" id="fig|1121338.3.peg.1433"/>
<evidence type="ECO:0000256" key="6">
    <source>
        <dbReference type="ARBA" id="ARBA00022927"/>
    </source>
</evidence>
<evidence type="ECO:0000313" key="11">
    <source>
        <dbReference type="EMBL" id="KYH34678.1"/>
    </source>
</evidence>
<comment type="function">
    <text evidence="10">Involved in protein export. Participates in an early event of protein translocation.</text>
</comment>
<keyword evidence="6 10" id="KW-0653">Protein transport</keyword>
<sequence>MRTFLVVLLVIVSLTMIVAIMLQPTKSDGINSLISGGNQNYFAKNRIKTRETMLARITVVTSVLFAIIVMAINLM</sequence>
<evidence type="ECO:0000313" key="12">
    <source>
        <dbReference type="Proteomes" id="UP000075531"/>
    </source>
</evidence>